<protein>
    <recommendedName>
        <fullName evidence="2">Small ribosomal subunit protein mS35 mitochondrial conserved domain-containing protein</fullName>
    </recommendedName>
</protein>
<name>A0A4Y7TMH4_COPMI</name>
<dbReference type="EMBL" id="QPFP01000008">
    <property type="protein sequence ID" value="TEB35161.1"/>
    <property type="molecule type" value="Genomic_DNA"/>
</dbReference>
<evidence type="ECO:0000259" key="2">
    <source>
        <dbReference type="Pfam" id="PF10213"/>
    </source>
</evidence>
<feature type="compositionally biased region" description="Low complexity" evidence="1">
    <location>
        <begin position="1"/>
        <end position="27"/>
    </location>
</feature>
<evidence type="ECO:0000256" key="1">
    <source>
        <dbReference type="SAM" id="MobiDB-lite"/>
    </source>
</evidence>
<dbReference type="Pfam" id="PF10213">
    <property type="entry name" value="MRP-S28"/>
    <property type="match status" value="1"/>
</dbReference>
<dbReference type="AlphaFoldDB" id="A0A4Y7TMH4"/>
<proteinExistence type="predicted"/>
<feature type="region of interest" description="Disordered" evidence="1">
    <location>
        <begin position="1"/>
        <end position="29"/>
    </location>
</feature>
<dbReference type="GO" id="GO:0032543">
    <property type="term" value="P:mitochondrial translation"/>
    <property type="evidence" value="ECO:0007669"/>
    <property type="project" value="InterPro"/>
</dbReference>
<dbReference type="STRING" id="71717.A0A4Y7TMH4"/>
<sequence>MSSSSSLLSLARRSCLSPSSSSSSAAAVPRTFVRPSEASALAPPPSPVPPAARKPVMEENMTEDDMFALLTEPAGHHLLMQKRMMLRYLRVIEHEMPKLVAYRKPFVPPSSASTPLYVKYAYYFGEPHPAEAKRSLVVAVDDLPLTSPSSVHKLKLLAGPSGVNSEEAWGNGYVKISSDTFASAAMNLKWVSDALGRLVESANVRKGKKGDHLRNRPLQRVSLRDFPREWLPPAPGPCWWFGAGAKDGVVGTAPAGQS</sequence>
<dbReference type="GO" id="GO:0005763">
    <property type="term" value="C:mitochondrial small ribosomal subunit"/>
    <property type="evidence" value="ECO:0007669"/>
    <property type="project" value="TreeGrafter"/>
</dbReference>
<dbReference type="PANTHER" id="PTHR13490:SF0">
    <property type="entry name" value="SMALL RIBOSOMAL SUBUNIT PROTEIN MS35"/>
    <property type="match status" value="1"/>
</dbReference>
<dbReference type="OrthoDB" id="283424at2759"/>
<keyword evidence="4" id="KW-1185">Reference proteome</keyword>
<dbReference type="InterPro" id="IPR019349">
    <property type="entry name" value="Ribosomal_mS35_mit"/>
</dbReference>
<dbReference type="GO" id="GO:0003735">
    <property type="term" value="F:structural constituent of ribosome"/>
    <property type="evidence" value="ECO:0007669"/>
    <property type="project" value="InterPro"/>
</dbReference>
<dbReference type="Proteomes" id="UP000298030">
    <property type="component" value="Unassembled WGS sequence"/>
</dbReference>
<comment type="caution">
    <text evidence="3">The sequence shown here is derived from an EMBL/GenBank/DDBJ whole genome shotgun (WGS) entry which is preliminary data.</text>
</comment>
<gene>
    <name evidence="3" type="ORF">FA13DRAFT_1728965</name>
</gene>
<dbReference type="InterPro" id="IPR039848">
    <property type="entry name" value="Ribosomal_mS35_mt"/>
</dbReference>
<evidence type="ECO:0000313" key="4">
    <source>
        <dbReference type="Proteomes" id="UP000298030"/>
    </source>
</evidence>
<evidence type="ECO:0000313" key="3">
    <source>
        <dbReference type="EMBL" id="TEB35161.1"/>
    </source>
</evidence>
<reference evidence="3 4" key="1">
    <citation type="journal article" date="2019" name="Nat. Ecol. Evol.">
        <title>Megaphylogeny resolves global patterns of mushroom evolution.</title>
        <authorList>
            <person name="Varga T."/>
            <person name="Krizsan K."/>
            <person name="Foldi C."/>
            <person name="Dima B."/>
            <person name="Sanchez-Garcia M."/>
            <person name="Sanchez-Ramirez S."/>
            <person name="Szollosi G.J."/>
            <person name="Szarkandi J.G."/>
            <person name="Papp V."/>
            <person name="Albert L."/>
            <person name="Andreopoulos W."/>
            <person name="Angelini C."/>
            <person name="Antonin V."/>
            <person name="Barry K.W."/>
            <person name="Bougher N.L."/>
            <person name="Buchanan P."/>
            <person name="Buyck B."/>
            <person name="Bense V."/>
            <person name="Catcheside P."/>
            <person name="Chovatia M."/>
            <person name="Cooper J."/>
            <person name="Damon W."/>
            <person name="Desjardin D."/>
            <person name="Finy P."/>
            <person name="Geml J."/>
            <person name="Haridas S."/>
            <person name="Hughes K."/>
            <person name="Justo A."/>
            <person name="Karasinski D."/>
            <person name="Kautmanova I."/>
            <person name="Kiss B."/>
            <person name="Kocsube S."/>
            <person name="Kotiranta H."/>
            <person name="LaButti K.M."/>
            <person name="Lechner B.E."/>
            <person name="Liimatainen K."/>
            <person name="Lipzen A."/>
            <person name="Lukacs Z."/>
            <person name="Mihaltcheva S."/>
            <person name="Morgado L.N."/>
            <person name="Niskanen T."/>
            <person name="Noordeloos M.E."/>
            <person name="Ohm R.A."/>
            <person name="Ortiz-Santana B."/>
            <person name="Ovrebo C."/>
            <person name="Racz N."/>
            <person name="Riley R."/>
            <person name="Savchenko A."/>
            <person name="Shiryaev A."/>
            <person name="Soop K."/>
            <person name="Spirin V."/>
            <person name="Szebenyi C."/>
            <person name="Tomsovsky M."/>
            <person name="Tulloss R.E."/>
            <person name="Uehling J."/>
            <person name="Grigoriev I.V."/>
            <person name="Vagvolgyi C."/>
            <person name="Papp T."/>
            <person name="Martin F.M."/>
            <person name="Miettinen O."/>
            <person name="Hibbett D.S."/>
            <person name="Nagy L.G."/>
        </authorList>
    </citation>
    <scope>NUCLEOTIDE SEQUENCE [LARGE SCALE GENOMIC DNA]</scope>
    <source>
        <strain evidence="3 4">FP101781</strain>
    </source>
</reference>
<organism evidence="3 4">
    <name type="scientific">Coprinellus micaceus</name>
    <name type="common">Glistening ink-cap mushroom</name>
    <name type="synonym">Coprinus micaceus</name>
    <dbReference type="NCBI Taxonomy" id="71717"/>
    <lineage>
        <taxon>Eukaryota</taxon>
        <taxon>Fungi</taxon>
        <taxon>Dikarya</taxon>
        <taxon>Basidiomycota</taxon>
        <taxon>Agaricomycotina</taxon>
        <taxon>Agaricomycetes</taxon>
        <taxon>Agaricomycetidae</taxon>
        <taxon>Agaricales</taxon>
        <taxon>Agaricineae</taxon>
        <taxon>Psathyrellaceae</taxon>
        <taxon>Coprinellus</taxon>
    </lineage>
</organism>
<dbReference type="PANTHER" id="PTHR13490">
    <property type="entry name" value="MITOCHONDRIAL 28S RIBOSOMAL PROTEIN S28"/>
    <property type="match status" value="1"/>
</dbReference>
<accession>A0A4Y7TMH4</accession>
<feature type="domain" description="Small ribosomal subunit protein mS35 mitochondrial conserved" evidence="2">
    <location>
        <begin position="105"/>
        <end position="230"/>
    </location>
</feature>